<organism evidence="2 3">
    <name type="scientific">Actinokineospora guangxiensis</name>
    <dbReference type="NCBI Taxonomy" id="1490288"/>
    <lineage>
        <taxon>Bacteria</taxon>
        <taxon>Bacillati</taxon>
        <taxon>Actinomycetota</taxon>
        <taxon>Actinomycetes</taxon>
        <taxon>Pseudonocardiales</taxon>
        <taxon>Pseudonocardiaceae</taxon>
        <taxon>Actinokineospora</taxon>
    </lineage>
</organism>
<dbReference type="Pfam" id="PF05331">
    <property type="entry name" value="DUF742"/>
    <property type="match status" value="1"/>
</dbReference>
<evidence type="ECO:0000313" key="2">
    <source>
        <dbReference type="EMBL" id="MFC5289744.1"/>
    </source>
</evidence>
<reference evidence="3" key="1">
    <citation type="journal article" date="2019" name="Int. J. Syst. Evol. Microbiol.">
        <title>The Global Catalogue of Microorganisms (GCM) 10K type strain sequencing project: providing services to taxonomists for standard genome sequencing and annotation.</title>
        <authorList>
            <consortium name="The Broad Institute Genomics Platform"/>
            <consortium name="The Broad Institute Genome Sequencing Center for Infectious Disease"/>
            <person name="Wu L."/>
            <person name="Ma J."/>
        </authorList>
    </citation>
    <scope>NUCLEOTIDE SEQUENCE [LARGE SCALE GENOMIC DNA]</scope>
    <source>
        <strain evidence="3">CCUG 59778</strain>
    </source>
</reference>
<name>A0ABW0EUB1_9PSEU</name>
<dbReference type="PANTHER" id="PTHR36221">
    <property type="entry name" value="DUF742 DOMAIN-CONTAINING PROTEIN"/>
    <property type="match status" value="1"/>
</dbReference>
<evidence type="ECO:0000256" key="1">
    <source>
        <dbReference type="SAM" id="MobiDB-lite"/>
    </source>
</evidence>
<accession>A0ABW0EUB1</accession>
<dbReference type="Proteomes" id="UP001596157">
    <property type="component" value="Unassembled WGS sequence"/>
</dbReference>
<dbReference type="InterPro" id="IPR007995">
    <property type="entry name" value="DUF742"/>
</dbReference>
<keyword evidence="3" id="KW-1185">Reference proteome</keyword>
<dbReference type="PANTHER" id="PTHR36221:SF1">
    <property type="entry name" value="DUF742 DOMAIN-CONTAINING PROTEIN"/>
    <property type="match status" value="1"/>
</dbReference>
<evidence type="ECO:0000313" key="3">
    <source>
        <dbReference type="Proteomes" id="UP001596157"/>
    </source>
</evidence>
<dbReference type="EMBL" id="JBHSKF010000012">
    <property type="protein sequence ID" value="MFC5289744.1"/>
    <property type="molecule type" value="Genomic_DNA"/>
</dbReference>
<sequence>MGTDDSGSAGSGSAGSGSAGSGFADLLNGLTLGRQGSRRGREKQPAAPPPTVDRAPSAAVEPTEAADIVRAYAWTAGRTRSEARLELETLVSLAEGCSTARLPAEHHAVVELCRAARSVAEVAALLSLPLGVAKVLVGDLATRGVLVVRSSGAAPDIGIMERVLAGLRRL</sequence>
<proteinExistence type="predicted"/>
<feature type="compositionally biased region" description="Gly residues" evidence="1">
    <location>
        <begin position="9"/>
        <end position="20"/>
    </location>
</feature>
<comment type="caution">
    <text evidence="2">The sequence shown here is derived from an EMBL/GenBank/DDBJ whole genome shotgun (WGS) entry which is preliminary data.</text>
</comment>
<dbReference type="RefSeq" id="WP_378249597.1">
    <property type="nucleotide sequence ID" value="NZ_JBHSKF010000012.1"/>
</dbReference>
<gene>
    <name evidence="2" type="ORF">ACFPM7_22050</name>
</gene>
<protein>
    <submittedName>
        <fullName evidence="2">DUF742 domain-containing protein</fullName>
    </submittedName>
</protein>
<feature type="region of interest" description="Disordered" evidence="1">
    <location>
        <begin position="1"/>
        <end position="61"/>
    </location>
</feature>